<dbReference type="AlphaFoldDB" id="A0A5B8RSH6"/>
<evidence type="ECO:0000313" key="3">
    <source>
        <dbReference type="Proteomes" id="UP000321199"/>
    </source>
</evidence>
<reference evidence="2 3" key="1">
    <citation type="submission" date="2019-07" db="EMBL/GenBank/DDBJ databases">
        <title>Complete genome sequence of Comamonas sp. NLF 7-7 isolated from livestock.</title>
        <authorList>
            <person name="Kim D.H."/>
            <person name="Kim J.G."/>
        </authorList>
    </citation>
    <scope>NUCLEOTIDE SEQUENCE [LARGE SCALE GENOMIC DNA]</scope>
    <source>
        <strain evidence="2 3">NLF 7-7</strain>
    </source>
</reference>
<dbReference type="EMBL" id="CP042344">
    <property type="protein sequence ID" value="QEA12063.1"/>
    <property type="molecule type" value="Genomic_DNA"/>
</dbReference>
<protein>
    <submittedName>
        <fullName evidence="2">Uncharacterized protein</fullName>
    </submittedName>
</protein>
<gene>
    <name evidence="2" type="ORF">FOZ74_02865</name>
</gene>
<keyword evidence="3" id="KW-1185">Reference proteome</keyword>
<sequence length="113" mass="11838">MARSNAPPRFVPTLTDVVQVPEPAQQPAPASAPAPFVPAAPASVSPPSWAARTAPTMAEASPAAPVVSPELVAKIADRVQAVLQERMALALHSALRDMRPLVHDAVIQALKQR</sequence>
<dbReference type="KEGG" id="cof:FOZ74_02865"/>
<feature type="compositionally biased region" description="Low complexity" evidence="1">
    <location>
        <begin position="41"/>
        <end position="51"/>
    </location>
</feature>
<dbReference type="Proteomes" id="UP000321199">
    <property type="component" value="Chromosome"/>
</dbReference>
<evidence type="ECO:0000313" key="2">
    <source>
        <dbReference type="EMBL" id="QEA12063.1"/>
    </source>
</evidence>
<evidence type="ECO:0000256" key="1">
    <source>
        <dbReference type="SAM" id="MobiDB-lite"/>
    </source>
</evidence>
<name>A0A5B8RSH6_9BURK</name>
<accession>A0A5B8RSH6</accession>
<organism evidence="2 3">
    <name type="scientific">Comamonas flocculans</name>
    <dbReference type="NCBI Taxonomy" id="2597701"/>
    <lineage>
        <taxon>Bacteria</taxon>
        <taxon>Pseudomonadati</taxon>
        <taxon>Pseudomonadota</taxon>
        <taxon>Betaproteobacteria</taxon>
        <taxon>Burkholderiales</taxon>
        <taxon>Comamonadaceae</taxon>
        <taxon>Comamonas</taxon>
    </lineage>
</organism>
<proteinExistence type="predicted"/>
<feature type="region of interest" description="Disordered" evidence="1">
    <location>
        <begin position="41"/>
        <end position="64"/>
    </location>
</feature>